<accession>A0A0D7AFR2</accession>
<dbReference type="EMBL" id="KN881676">
    <property type="protein sequence ID" value="KIY50161.1"/>
    <property type="molecule type" value="Genomic_DNA"/>
</dbReference>
<reference evidence="1 2" key="1">
    <citation type="journal article" date="2015" name="Fungal Genet. Biol.">
        <title>Evolution of novel wood decay mechanisms in Agaricales revealed by the genome sequences of Fistulina hepatica and Cylindrobasidium torrendii.</title>
        <authorList>
            <person name="Floudas D."/>
            <person name="Held B.W."/>
            <person name="Riley R."/>
            <person name="Nagy L.G."/>
            <person name="Koehler G."/>
            <person name="Ransdell A.S."/>
            <person name="Younus H."/>
            <person name="Chow J."/>
            <person name="Chiniquy J."/>
            <person name="Lipzen A."/>
            <person name="Tritt A."/>
            <person name="Sun H."/>
            <person name="Haridas S."/>
            <person name="LaButti K."/>
            <person name="Ohm R.A."/>
            <person name="Kues U."/>
            <person name="Blanchette R.A."/>
            <person name="Grigoriev I.V."/>
            <person name="Minto R.E."/>
            <person name="Hibbett D.S."/>
        </authorList>
    </citation>
    <scope>NUCLEOTIDE SEQUENCE [LARGE SCALE GENOMIC DNA]</scope>
    <source>
        <strain evidence="1 2">ATCC 64428</strain>
    </source>
</reference>
<dbReference type="OrthoDB" id="416741at2759"/>
<sequence length="81" mass="9163">MWASTKEKELHYDCMQEKRYITCVITADGEQEAIATRELRGRASRDEAGLEAAEKAVRQLHLCQPGSNYQEKKCMTVAASK</sequence>
<name>A0A0D7AFR2_9AGAR</name>
<dbReference type="Proteomes" id="UP000054144">
    <property type="component" value="Unassembled WGS sequence"/>
</dbReference>
<keyword evidence="2" id="KW-1185">Reference proteome</keyword>
<dbReference type="AlphaFoldDB" id="A0A0D7AFR2"/>
<gene>
    <name evidence="1" type="ORF">FISHEDRAFT_39359</name>
</gene>
<evidence type="ECO:0000313" key="2">
    <source>
        <dbReference type="Proteomes" id="UP000054144"/>
    </source>
</evidence>
<protein>
    <submittedName>
        <fullName evidence="1">Uncharacterized protein</fullName>
    </submittedName>
</protein>
<organism evidence="1 2">
    <name type="scientific">Fistulina hepatica ATCC 64428</name>
    <dbReference type="NCBI Taxonomy" id="1128425"/>
    <lineage>
        <taxon>Eukaryota</taxon>
        <taxon>Fungi</taxon>
        <taxon>Dikarya</taxon>
        <taxon>Basidiomycota</taxon>
        <taxon>Agaricomycotina</taxon>
        <taxon>Agaricomycetes</taxon>
        <taxon>Agaricomycetidae</taxon>
        <taxon>Agaricales</taxon>
        <taxon>Fistulinaceae</taxon>
        <taxon>Fistulina</taxon>
    </lineage>
</organism>
<proteinExistence type="predicted"/>
<evidence type="ECO:0000313" key="1">
    <source>
        <dbReference type="EMBL" id="KIY50161.1"/>
    </source>
</evidence>